<name>A0A3N5B0P0_9EURY</name>
<sequence>MEAIIKMKIKKYMLIIFILLTLVNITCIAAMDNDTFTTNVSQNISNINTDEQINILTQKTENINEIHQTTENDQLSFSMHPPDDNYYNNKKGEIYHTQLILTIENFTTFSTANTTMNVHLDWDLYMSKDYYDTCQIRIYENNTKIHAFNVSDQNNAEYEHNAHQTLDVTFPYTIKDRTELKAVILQIESNTLSFEEIKKINLTNLNNNNIIVNNTYFSNENWTNQIKYLKKAINDAPTNSIIYLNNMEILNDEDITITIDKNITIIANNTIINGLDHGTIFTINSQATLTLINLTFTNISTNYIMQNNGNLKIVNNNFNNNIGRLISNNGNLTIEDSIIENTTKYYALFLNNIKTTSENGLIYNKKTLNIKNTTFNNINLNPLTNNNKKLDWNAIIVNYGKAIVTDSKFTNINYRTIYNNAILEIKNTIMENITSTDIFSHTIQYTRQLNNTGKYFSYIRATSSLEGGAIYNIKHSTITNTTFQKITGKSGAIYNKKTLNITNTTFQSINNGAIYNNEDLTISNSTFQTISGEAIYTKNANITNSRFQTISGKALYNIGTLNINNILINKSTGIHNDGILTINNTIINKCGGIYNNNQLNVNNTLFNRCSGVGAAVYNNNIANIENCEIIENHGDADTKWRYVEQPNGQVFSYIVEVYSGVIYNYKNAKINITKSIIKNNDISEESNGNWDTYYGIIKNDGEMKITGCILDGNKPREWIAFWGGDGSINIYNTGKLTYKYNYLLNTQYYTGNIHKPSSFLFNTGNGACDVNYNFYCLKPSSIFANANYNYYFVPYFGEYIPIKLNETRNITLSLGLTNGADYMTFNDWDKLLTPGLNATITTIDENGEYKNITTLLKDKYTFNFNYTHVKGEYIIYSNILNFKSSALVDVGKEFAEMEVNYNNITYKEGNITFHIKIKGNLTTQPTGNITLRYNNEKIILNLTDSECSFTIPEILKPDNYTMRIDYDGDDEYFKILNQYFIFAVYKIPTNITVVAPEVKYGQTGLITITITPGEAKLKGKLYINGIYTKNADTQGHRILRINRNPGVYNISVVFESDEYYMGGVANTTFIVSKWKTNLTLTGKDINAGEDAIVNITIDPGDVRGDAILIINGVNQTIFINNTVTPITISNLQNGTYHVSVYYPGDKKYAPSNASTTFTVSMKTTKLTVNITNNDDLTGNIHVNTDYNDCTGEVGVYINNDNVLIMNLTNGSCNFPVKFKRGNNYIYIHYIGDKYYSYASWNTTRFIEGKAIINTNYNHTIDEQELGYYIIKIFDSDNNPYEYTNFTALFQNKEIHLTTDENGVAKLPIQCRAGTYNITVKYKNTVKKSTVVVNATRMDIDIKDILAGENETITIRLPYNATGNITFKVDNTVISKRLSNGLAIVNISALTLGEHKLTVFYSGDNNYTDQKIEKIFSIKHSLSQIIASSSGVTYGEDVIVTSKVTSGASGSVTFVLNHETITVNLTDSQANAAFTNVPAGNYVITTRYNGDKTYKGSVCDVKINVKKAVPNIMVNTSPLLLNENIRIDALLNNDAMGNVTFHIQGQYSPRNRTVNNGVSSWLISPLSKGSYNLIVTYCGDRNYESITTSKILVLNQNETVLNVNIGDVNADDDLMVYATLNSDNKYKITGNITLEINDKYYKVVVSDGVGLRNLGEFKAGRYTYTATYTGSDLFSMSTIKGSFNVRCNSYKITGNKNIVQYYGTYKSYKVRLLNNNVPVKKAIITVKINKKNIKVKTDNKGYATLKLKLKAGKYSITASYKKVTVKNKVTVKPILITKNMVVKKGKTVTYTAKLLNKYGKKVKNKKVIFKVKGKKYIVKTNKKGIAKIKIKKLKVGKYKIQSIYGKVKNTNTIKIK</sequence>
<accession>A0A3N5B0P0</accession>
<evidence type="ECO:0000256" key="1">
    <source>
        <dbReference type="SAM" id="Phobius"/>
    </source>
</evidence>
<organism evidence="3 4">
    <name type="scientific">Methanobrevibacter gottschalkii DSM 11977</name>
    <dbReference type="NCBI Taxonomy" id="1122229"/>
    <lineage>
        <taxon>Archaea</taxon>
        <taxon>Methanobacteriati</taxon>
        <taxon>Methanobacteriota</taxon>
        <taxon>Methanomada group</taxon>
        <taxon>Methanobacteria</taxon>
        <taxon>Methanobacteriales</taxon>
        <taxon>Methanobacteriaceae</taxon>
        <taxon>Methanobrevibacter</taxon>
    </lineage>
</organism>
<dbReference type="InterPro" id="IPR011050">
    <property type="entry name" value="Pectin_lyase_fold/virulence"/>
</dbReference>
<proteinExistence type="predicted"/>
<keyword evidence="1" id="KW-1133">Transmembrane helix</keyword>
<keyword evidence="1" id="KW-0472">Membrane</keyword>
<keyword evidence="4" id="KW-1185">Reference proteome</keyword>
<evidence type="ECO:0000259" key="2">
    <source>
        <dbReference type="Pfam" id="PF16640"/>
    </source>
</evidence>
<dbReference type="InterPro" id="IPR032109">
    <property type="entry name" value="Big_3_5"/>
</dbReference>
<dbReference type="EMBL" id="RKRG01000003">
    <property type="protein sequence ID" value="RPF50904.1"/>
    <property type="molecule type" value="Genomic_DNA"/>
</dbReference>
<comment type="caution">
    <text evidence="3">The sequence shown here is derived from an EMBL/GenBank/DDBJ whole genome shotgun (WGS) entry which is preliminary data.</text>
</comment>
<dbReference type="SUPFAM" id="SSF51126">
    <property type="entry name" value="Pectin lyase-like"/>
    <property type="match status" value="1"/>
</dbReference>
<dbReference type="Gene3D" id="2.60.40.10">
    <property type="entry name" value="Immunoglobulins"/>
    <property type="match status" value="4"/>
</dbReference>
<dbReference type="Pfam" id="PF16640">
    <property type="entry name" value="Big_3_5"/>
    <property type="match status" value="1"/>
</dbReference>
<evidence type="ECO:0000313" key="3">
    <source>
        <dbReference type="EMBL" id="RPF50904.1"/>
    </source>
</evidence>
<evidence type="ECO:0000313" key="4">
    <source>
        <dbReference type="Proteomes" id="UP000271783"/>
    </source>
</evidence>
<reference evidence="3 4" key="1">
    <citation type="submission" date="2018-11" db="EMBL/GenBank/DDBJ databases">
        <title>Genomic Encyclopedia of Type Strains, Phase IV (KMG-IV): sequencing the most valuable type-strain genomes for metagenomic binning, comparative biology and taxonomic classification.</title>
        <authorList>
            <person name="Goeker M."/>
        </authorList>
    </citation>
    <scope>NUCLEOTIDE SEQUENCE [LARGE SCALE GENOMIC DNA]</scope>
    <source>
        <strain evidence="3 4">DSM 11977</strain>
    </source>
</reference>
<dbReference type="InterPro" id="IPR013783">
    <property type="entry name" value="Ig-like_fold"/>
</dbReference>
<feature type="domain" description="Bacterial Ig-like" evidence="2">
    <location>
        <begin position="1426"/>
        <end position="1504"/>
    </location>
</feature>
<feature type="transmembrane region" description="Helical" evidence="1">
    <location>
        <begin position="12"/>
        <end position="31"/>
    </location>
</feature>
<gene>
    <name evidence="3" type="ORF">EDC42_1563</name>
</gene>
<dbReference type="Proteomes" id="UP000271783">
    <property type="component" value="Unassembled WGS sequence"/>
</dbReference>
<protein>
    <submittedName>
        <fullName evidence="3">Ig-like domain-containing protein</fullName>
    </submittedName>
</protein>
<keyword evidence="1" id="KW-0812">Transmembrane</keyword>